<dbReference type="GeneID" id="105360347"/>
<dbReference type="InterPro" id="IPR019165">
    <property type="entry name" value="Peptidase_M76_ATP23"/>
</dbReference>
<dbReference type="AlphaFoldDB" id="A0AAJ6VNI8"/>
<dbReference type="GO" id="GO:0005739">
    <property type="term" value="C:mitochondrion"/>
    <property type="evidence" value="ECO:0007669"/>
    <property type="project" value="GOC"/>
</dbReference>
<dbReference type="GO" id="GO:0034982">
    <property type="term" value="P:mitochondrial protein processing"/>
    <property type="evidence" value="ECO:0007669"/>
    <property type="project" value="TreeGrafter"/>
</dbReference>
<proteinExistence type="inferred from homology"/>
<evidence type="ECO:0000256" key="2">
    <source>
        <dbReference type="ARBA" id="ARBA00022670"/>
    </source>
</evidence>
<evidence type="ECO:0000256" key="1">
    <source>
        <dbReference type="ARBA" id="ARBA00009915"/>
    </source>
</evidence>
<dbReference type="KEGG" id="csol:105360347"/>
<evidence type="ECO:0000256" key="4">
    <source>
        <dbReference type="ARBA" id="ARBA00022801"/>
    </source>
</evidence>
<dbReference type="Proteomes" id="UP000695007">
    <property type="component" value="Unplaced"/>
</dbReference>
<keyword evidence="3 6" id="KW-0479">Metal-binding</keyword>
<keyword evidence="7" id="KW-1185">Reference proteome</keyword>
<name>A0AAJ6VNI8_9HYME</name>
<reference evidence="8" key="1">
    <citation type="submission" date="2025-08" db="UniProtKB">
        <authorList>
            <consortium name="RefSeq"/>
        </authorList>
    </citation>
    <scope>IDENTIFICATION</scope>
</reference>
<gene>
    <name evidence="8" type="primary">LOC105360347</name>
</gene>
<evidence type="ECO:0000256" key="3">
    <source>
        <dbReference type="ARBA" id="ARBA00022723"/>
    </source>
</evidence>
<organism evidence="7 8">
    <name type="scientific">Ceratosolen solmsi marchali</name>
    <dbReference type="NCBI Taxonomy" id="326594"/>
    <lineage>
        <taxon>Eukaryota</taxon>
        <taxon>Metazoa</taxon>
        <taxon>Ecdysozoa</taxon>
        <taxon>Arthropoda</taxon>
        <taxon>Hexapoda</taxon>
        <taxon>Insecta</taxon>
        <taxon>Pterygota</taxon>
        <taxon>Neoptera</taxon>
        <taxon>Endopterygota</taxon>
        <taxon>Hymenoptera</taxon>
        <taxon>Apocrita</taxon>
        <taxon>Proctotrupomorpha</taxon>
        <taxon>Chalcidoidea</taxon>
        <taxon>Agaonidae</taxon>
        <taxon>Agaoninae</taxon>
        <taxon>Ceratosolen</taxon>
    </lineage>
</organism>
<dbReference type="GO" id="GO:0046872">
    <property type="term" value="F:metal ion binding"/>
    <property type="evidence" value="ECO:0007669"/>
    <property type="project" value="UniProtKB-KW"/>
</dbReference>
<accession>A0AAJ6VNI8</accession>
<dbReference type="GO" id="GO:0004222">
    <property type="term" value="F:metalloendopeptidase activity"/>
    <property type="evidence" value="ECO:0007669"/>
    <property type="project" value="InterPro"/>
</dbReference>
<evidence type="ECO:0000256" key="6">
    <source>
        <dbReference type="RuleBase" id="RU364057"/>
    </source>
</evidence>
<dbReference type="RefSeq" id="XP_011495543.1">
    <property type="nucleotide sequence ID" value="XM_011497241.1"/>
</dbReference>
<keyword evidence="4 6" id="KW-0378">Hydrolase</keyword>
<dbReference type="EC" id="3.4.24.-" evidence="6"/>
<keyword evidence="5 6" id="KW-0482">Metalloprotease</keyword>
<dbReference type="GO" id="GO:0033615">
    <property type="term" value="P:mitochondrial proton-transporting ATP synthase complex assembly"/>
    <property type="evidence" value="ECO:0007669"/>
    <property type="project" value="TreeGrafter"/>
</dbReference>
<evidence type="ECO:0000256" key="5">
    <source>
        <dbReference type="ARBA" id="ARBA00023049"/>
    </source>
</evidence>
<dbReference type="Pfam" id="PF09768">
    <property type="entry name" value="Peptidase_M76"/>
    <property type="match status" value="1"/>
</dbReference>
<protein>
    <recommendedName>
        <fullName evidence="6">Mitochondrial inner membrane protease ATP23</fullName>
        <ecNumber evidence="6">3.4.24.-</ecNumber>
    </recommendedName>
</protein>
<evidence type="ECO:0000313" key="8">
    <source>
        <dbReference type="RefSeq" id="XP_011495543.1"/>
    </source>
</evidence>
<dbReference type="PANTHER" id="PTHR21711">
    <property type="entry name" value="MITOCHONDRIAL INNER MEMBRANE PROTEASE"/>
    <property type="match status" value="1"/>
</dbReference>
<sequence length="258" mass="29848">MSRKNDDETNNHKNAYTCELEANIKDQSLNDDLYPERRQRIKKTWFENFFNFENSKKHAKRRCEQNATWCINNSPLVKIMLAALQASGCDFHIERHLACEYCHNTVSGGFDANFNQIILCYNVAVKKSTVQAVLVHELTHMFDYCQNEIDFNNIRHVACSEIRAANLANCSFLSAWYYGNASLLNIKESHKECVKNKALTSLVATKRFSKIESIKAIDEVFPKCYADLEPIGRRCRRNSTNMNLAFIEAPLYGYNYKI</sequence>
<keyword evidence="2 6" id="KW-0645">Protease</keyword>
<dbReference type="PANTHER" id="PTHR21711:SF0">
    <property type="entry name" value="MITOCHONDRIAL INNER MEMBRANE PROTEASE ATP23 HOMOLOG"/>
    <property type="match status" value="1"/>
</dbReference>
<evidence type="ECO:0000313" key="7">
    <source>
        <dbReference type="Proteomes" id="UP000695007"/>
    </source>
</evidence>
<comment type="similarity">
    <text evidence="1 6">Belongs to the peptidase M76 family.</text>
</comment>